<dbReference type="AlphaFoldDB" id="A0AAD5SNC2"/>
<evidence type="ECO:0000256" key="1">
    <source>
        <dbReference type="ARBA" id="ARBA00004606"/>
    </source>
</evidence>
<reference evidence="10" key="1">
    <citation type="submission" date="2020-05" db="EMBL/GenBank/DDBJ databases">
        <title>Phylogenomic resolution of chytrid fungi.</title>
        <authorList>
            <person name="Stajich J.E."/>
            <person name="Amses K."/>
            <person name="Simmons R."/>
            <person name="Seto K."/>
            <person name="Myers J."/>
            <person name="Bonds A."/>
            <person name="Quandt C.A."/>
            <person name="Barry K."/>
            <person name="Liu P."/>
            <person name="Grigoriev I."/>
            <person name="Longcore J.E."/>
            <person name="James T.Y."/>
        </authorList>
    </citation>
    <scope>NUCLEOTIDE SEQUENCE</scope>
    <source>
        <strain evidence="10">JEL0513</strain>
    </source>
</reference>
<keyword evidence="8" id="KW-0472">Membrane</keyword>
<dbReference type="Proteomes" id="UP001211907">
    <property type="component" value="Unassembled WGS sequence"/>
</dbReference>
<comment type="caution">
    <text evidence="10">The sequence shown here is derived from an EMBL/GenBank/DDBJ whole genome shotgun (WGS) entry which is preliminary data.</text>
</comment>
<dbReference type="GO" id="GO:0006493">
    <property type="term" value="P:protein O-linked glycosylation"/>
    <property type="evidence" value="ECO:0007669"/>
    <property type="project" value="TreeGrafter"/>
</dbReference>
<keyword evidence="6" id="KW-0735">Signal-anchor</keyword>
<dbReference type="GO" id="GO:0005794">
    <property type="term" value="C:Golgi apparatus"/>
    <property type="evidence" value="ECO:0007669"/>
    <property type="project" value="TreeGrafter"/>
</dbReference>
<evidence type="ECO:0000313" key="10">
    <source>
        <dbReference type="EMBL" id="KAJ3086848.1"/>
    </source>
</evidence>
<dbReference type="InterPro" id="IPR022751">
    <property type="entry name" value="Alpha_mannosyltransferase"/>
</dbReference>
<evidence type="ECO:0008006" key="12">
    <source>
        <dbReference type="Google" id="ProtNLM"/>
    </source>
</evidence>
<keyword evidence="3" id="KW-0328">Glycosyltransferase</keyword>
<dbReference type="GO" id="GO:0000033">
    <property type="term" value="F:alpha-1,3-mannosyltransferase activity"/>
    <property type="evidence" value="ECO:0007669"/>
    <property type="project" value="TreeGrafter"/>
</dbReference>
<dbReference type="Pfam" id="PF11051">
    <property type="entry name" value="Mannosyl_trans3"/>
    <property type="match status" value="1"/>
</dbReference>
<keyword evidence="7" id="KW-1133">Transmembrane helix</keyword>
<gene>
    <name evidence="10" type="ORF">HK100_008556</name>
</gene>
<evidence type="ECO:0000256" key="4">
    <source>
        <dbReference type="ARBA" id="ARBA00022679"/>
    </source>
</evidence>
<evidence type="ECO:0000256" key="2">
    <source>
        <dbReference type="ARBA" id="ARBA00009105"/>
    </source>
</evidence>
<proteinExistence type="inferred from homology"/>
<dbReference type="PANTHER" id="PTHR31392:SF1">
    <property type="entry name" value="ALPHA-1,3-MANNOSYLTRANSFERASE MNN1-RELATED"/>
    <property type="match status" value="1"/>
</dbReference>
<dbReference type="InterPro" id="IPR029044">
    <property type="entry name" value="Nucleotide-diphossugar_trans"/>
</dbReference>
<evidence type="ECO:0000256" key="8">
    <source>
        <dbReference type="ARBA" id="ARBA00023136"/>
    </source>
</evidence>
<evidence type="ECO:0000256" key="3">
    <source>
        <dbReference type="ARBA" id="ARBA00022676"/>
    </source>
</evidence>
<keyword evidence="4" id="KW-0808">Transferase</keyword>
<evidence type="ECO:0000256" key="5">
    <source>
        <dbReference type="ARBA" id="ARBA00022692"/>
    </source>
</evidence>
<sequence length="547" mass="62018">MKLKMKKANAVQAITLATIMSLVLFVTCAPEIQKNLWQIAGHPYLLNITALVPPKSNDLHHEIKFKYSIASISRHQTQFLDFLNGESKVNRSLAFGGSLDNTFVLAESWQFVHTHALAFVANKTYDRADFAQLAVGARAHYILYRVLHNEQILAEKFDISISSLQDTVTRLEQMLYPWIMPSYSGVRELQTSLGKGSVGIVITVGNKYFYVAQHLILSLRTVLNVTLPVEIYYTGKYDLSSARVEALRVLPNVEVIDIQTQFPSETVQLTGWAIKAWALLASRFETVLFMDADIAFFTDPTAALSSPLFLKNRLLFFHDRKLHHPGSYPGIQLLKDMNPHLSNYGANTLFARSHTIRGTTNELESGFLVLDKENTGVLFSLLLAAKMNSKLERDQVLYRKVHGDKESFWFATETLRVPYAFVPDYSGAIGFQDGSLRNNNQFIRICEGKPLHLDENRNPFWFHAGSVLFGDYRNAEPPNFYGFSPLIDMIFQYEYNDTDDLWGGGTSCITQNRKQSGKVNDAQAKIIEAYREIFRKDIKKVSSLPSR</sequence>
<accession>A0AAD5SNC2</accession>
<dbReference type="SUPFAM" id="SSF53448">
    <property type="entry name" value="Nucleotide-diphospho-sugar transferases"/>
    <property type="match status" value="1"/>
</dbReference>
<evidence type="ECO:0000256" key="6">
    <source>
        <dbReference type="ARBA" id="ARBA00022968"/>
    </source>
</evidence>
<keyword evidence="9" id="KW-0325">Glycoprotein</keyword>
<evidence type="ECO:0000256" key="7">
    <source>
        <dbReference type="ARBA" id="ARBA00022989"/>
    </source>
</evidence>
<evidence type="ECO:0000256" key="9">
    <source>
        <dbReference type="ARBA" id="ARBA00023180"/>
    </source>
</evidence>
<comment type="similarity">
    <text evidence="2">Belongs to the MNN1/MNT family.</text>
</comment>
<dbReference type="PANTHER" id="PTHR31392">
    <property type="entry name" value="ALPHA-1,3-MANNOSYLTRANSFERASE MNN1-RELATED"/>
    <property type="match status" value="1"/>
</dbReference>
<protein>
    <recommendedName>
        <fullName evidence="12">Nucleotide-diphospho-sugar transferase</fullName>
    </recommendedName>
</protein>
<name>A0AAD5SNC2_9FUNG</name>
<dbReference type="EMBL" id="JADGJH010004188">
    <property type="protein sequence ID" value="KAJ3086848.1"/>
    <property type="molecule type" value="Genomic_DNA"/>
</dbReference>
<organism evidence="10 11">
    <name type="scientific">Physocladia obscura</name>
    <dbReference type="NCBI Taxonomy" id="109957"/>
    <lineage>
        <taxon>Eukaryota</taxon>
        <taxon>Fungi</taxon>
        <taxon>Fungi incertae sedis</taxon>
        <taxon>Chytridiomycota</taxon>
        <taxon>Chytridiomycota incertae sedis</taxon>
        <taxon>Chytridiomycetes</taxon>
        <taxon>Chytridiales</taxon>
        <taxon>Chytriomycetaceae</taxon>
        <taxon>Physocladia</taxon>
    </lineage>
</organism>
<dbReference type="GO" id="GO:0016020">
    <property type="term" value="C:membrane"/>
    <property type="evidence" value="ECO:0007669"/>
    <property type="project" value="UniProtKB-SubCell"/>
</dbReference>
<keyword evidence="11" id="KW-1185">Reference proteome</keyword>
<comment type="subcellular location">
    <subcellularLocation>
        <location evidence="1">Membrane</location>
        <topology evidence="1">Single-pass type II membrane protein</topology>
    </subcellularLocation>
</comment>
<evidence type="ECO:0000313" key="11">
    <source>
        <dbReference type="Proteomes" id="UP001211907"/>
    </source>
</evidence>
<keyword evidence="5" id="KW-0812">Transmembrane</keyword>